<dbReference type="CDD" id="cd03468">
    <property type="entry name" value="PolY_like"/>
    <property type="match status" value="1"/>
</dbReference>
<evidence type="ECO:0000256" key="2">
    <source>
        <dbReference type="ARBA" id="ARBA00022763"/>
    </source>
</evidence>
<dbReference type="InterPro" id="IPR043502">
    <property type="entry name" value="DNA/RNA_pol_sf"/>
</dbReference>
<feature type="domain" description="UmuC" evidence="4">
    <location>
        <begin position="27"/>
        <end position="155"/>
    </location>
</feature>
<dbReference type="PANTHER" id="PTHR35369">
    <property type="entry name" value="BLR3025 PROTEIN-RELATED"/>
    <property type="match status" value="1"/>
</dbReference>
<organism evidence="5 6">
    <name type="scientific">Tenggerimyces flavus</name>
    <dbReference type="NCBI Taxonomy" id="1708749"/>
    <lineage>
        <taxon>Bacteria</taxon>
        <taxon>Bacillati</taxon>
        <taxon>Actinomycetota</taxon>
        <taxon>Actinomycetes</taxon>
        <taxon>Propionibacteriales</taxon>
        <taxon>Nocardioidaceae</taxon>
        <taxon>Tenggerimyces</taxon>
    </lineage>
</organism>
<dbReference type="PANTHER" id="PTHR35369:SF2">
    <property type="entry name" value="BLR3025 PROTEIN"/>
    <property type="match status" value="1"/>
</dbReference>
<name>A0ABV7YEY2_9ACTN</name>
<evidence type="ECO:0000313" key="5">
    <source>
        <dbReference type="EMBL" id="MFC3763507.1"/>
    </source>
</evidence>
<gene>
    <name evidence="5" type="ORF">ACFOUW_21895</name>
</gene>
<comment type="caution">
    <text evidence="5">The sequence shown here is derived from an EMBL/GenBank/DDBJ whole genome shotgun (WGS) entry which is preliminary data.</text>
</comment>
<dbReference type="Gene3D" id="3.30.70.270">
    <property type="match status" value="1"/>
</dbReference>
<comment type="similarity">
    <text evidence="1">Belongs to the DNA polymerase type-Y family.</text>
</comment>
<accession>A0ABV7YEY2</accession>
<comment type="function">
    <text evidence="3">Poorly processive, error-prone DNA polymerase involved in untargeted mutagenesis. Copies undamaged DNA at stalled replication forks, which arise in vivo from mismatched or misaligned primer ends. These misaligned primers can be extended by PolIV. Exhibits no 3'-5' exonuclease (proofreading) activity. May be involved in translesional synthesis, in conjunction with the beta clamp from PolIII.</text>
</comment>
<reference evidence="6" key="1">
    <citation type="journal article" date="2019" name="Int. J. Syst. Evol. Microbiol.">
        <title>The Global Catalogue of Microorganisms (GCM) 10K type strain sequencing project: providing services to taxonomists for standard genome sequencing and annotation.</title>
        <authorList>
            <consortium name="The Broad Institute Genomics Platform"/>
            <consortium name="The Broad Institute Genome Sequencing Center for Infectious Disease"/>
            <person name="Wu L."/>
            <person name="Ma J."/>
        </authorList>
    </citation>
    <scope>NUCLEOTIDE SEQUENCE [LARGE SCALE GENOMIC DNA]</scope>
    <source>
        <strain evidence="6">CGMCC 4.7241</strain>
    </source>
</reference>
<dbReference type="InterPro" id="IPR001126">
    <property type="entry name" value="UmuC"/>
</dbReference>
<sequence>MDPVRCITVWCPDWPVVAAAQEAGCAKDTPVAVIVKGRVYACNAPARADGVRRDLRVREAQARCPELAVLPYDPAVDARAFEPIVAAVEAIAPGVEVIRPGMCAVRARGPARYFGGEEEFAERLRAHLVEQANAHTVIGIADGPFAAEQAARQAERHKNHVHVFPPGESAEHLAGLNINLLDRPDLVDLLRRLGIRTLGAFAELPAGRVLERFGIDGALAHRLAAGHDDRPFASRRPPPELATSVEFEPPLDRVDQVAFAIKSAAERLVDALADRDLVCTCLRVDVTTERGADAAQVKSRQWRHPRWFSANDVVDRVRWQLQGLWGSTQEEDSEEATFGVLRVQLFPEDAAPTGAYQDGLWGDQAPDERVHRALTRVQSMLGHEAVLTAILSGGRSPADRVTFVPWGDEPTPARVPDQPWPGQLPDPPPSTVLTAPTPVEVLGADQQRVELTDRGLLTADPARFDQREISHWAGPWLVEERWWDAAAARRYARFQVVCADGAGYALLYERGRWWLEASYD</sequence>
<evidence type="ECO:0000259" key="4">
    <source>
        <dbReference type="PROSITE" id="PS50173"/>
    </source>
</evidence>
<keyword evidence="2" id="KW-0227">DNA damage</keyword>
<dbReference type="Proteomes" id="UP001595699">
    <property type="component" value="Unassembled WGS sequence"/>
</dbReference>
<dbReference type="EMBL" id="JBHRZH010000019">
    <property type="protein sequence ID" value="MFC3763507.1"/>
    <property type="molecule type" value="Genomic_DNA"/>
</dbReference>
<dbReference type="PROSITE" id="PS50173">
    <property type="entry name" value="UMUC"/>
    <property type="match status" value="1"/>
</dbReference>
<keyword evidence="6" id="KW-1185">Reference proteome</keyword>
<dbReference type="InterPro" id="IPR043128">
    <property type="entry name" value="Rev_trsase/Diguanyl_cyclase"/>
</dbReference>
<evidence type="ECO:0000256" key="1">
    <source>
        <dbReference type="ARBA" id="ARBA00010945"/>
    </source>
</evidence>
<dbReference type="InterPro" id="IPR050356">
    <property type="entry name" value="SulA_CellDiv_inhibitor"/>
</dbReference>
<dbReference type="SUPFAM" id="SSF56672">
    <property type="entry name" value="DNA/RNA polymerases"/>
    <property type="match status" value="1"/>
</dbReference>
<dbReference type="Gene3D" id="3.40.1170.60">
    <property type="match status" value="1"/>
</dbReference>
<evidence type="ECO:0000256" key="3">
    <source>
        <dbReference type="ARBA" id="ARBA00025589"/>
    </source>
</evidence>
<dbReference type="RefSeq" id="WP_205115540.1">
    <property type="nucleotide sequence ID" value="NZ_JAFBCM010000001.1"/>
</dbReference>
<proteinExistence type="inferred from homology"/>
<evidence type="ECO:0000313" key="6">
    <source>
        <dbReference type="Proteomes" id="UP001595699"/>
    </source>
</evidence>
<dbReference type="Pfam" id="PF00817">
    <property type="entry name" value="IMS"/>
    <property type="match status" value="1"/>
</dbReference>
<protein>
    <submittedName>
        <fullName evidence="5">DNA polymerase Y family protein</fullName>
    </submittedName>
</protein>